<dbReference type="Proteomes" id="UP000033047">
    <property type="component" value="Unassembled WGS sequence"/>
</dbReference>
<dbReference type="GeneID" id="69979021"/>
<dbReference type="Pfam" id="PF02954">
    <property type="entry name" value="HTH_8"/>
    <property type="match status" value="1"/>
</dbReference>
<evidence type="ECO:0000256" key="1">
    <source>
        <dbReference type="ARBA" id="ARBA00022553"/>
    </source>
</evidence>
<dbReference type="InterPro" id="IPR002197">
    <property type="entry name" value="HTH_Fis"/>
</dbReference>
<comment type="caution">
    <text evidence="4">The sequence shown here is derived from an EMBL/GenBank/DDBJ whole genome shotgun (WGS) entry which is preliminary data.</text>
</comment>
<keyword evidence="1 2" id="KW-0597">Phosphoprotein</keyword>
<dbReference type="Gene3D" id="1.10.10.60">
    <property type="entry name" value="Homeodomain-like"/>
    <property type="match status" value="1"/>
</dbReference>
<reference evidence="4 5" key="1">
    <citation type="submission" date="2013-04" db="EMBL/GenBank/DDBJ databases">
        <title>The Genome Sequence of Parabacteroides goldsteinii DSM 19448.</title>
        <authorList>
            <consortium name="The Broad Institute Genomics Platform"/>
            <person name="Earl A."/>
            <person name="Ward D."/>
            <person name="Feldgarden M."/>
            <person name="Gevers D."/>
            <person name="Martens E."/>
            <person name="Sakamoto M."/>
            <person name="Benno Y."/>
            <person name="Song Y."/>
            <person name="Liu C."/>
            <person name="Lee J."/>
            <person name="Bolanos M."/>
            <person name="Vaisanen M.L."/>
            <person name="Finegold S.M."/>
            <person name="Walker B."/>
            <person name="Young S."/>
            <person name="Zeng Q."/>
            <person name="Gargeya S."/>
            <person name="Fitzgerald M."/>
            <person name="Haas B."/>
            <person name="Abouelleil A."/>
            <person name="Allen A.W."/>
            <person name="Alvarado L."/>
            <person name="Arachchi H.M."/>
            <person name="Berlin A.M."/>
            <person name="Chapman S.B."/>
            <person name="Gainer-Dewar J."/>
            <person name="Goldberg J."/>
            <person name="Griggs A."/>
            <person name="Gujja S."/>
            <person name="Hansen M."/>
            <person name="Howarth C."/>
            <person name="Imamovic A."/>
            <person name="Ireland A."/>
            <person name="Larimer J."/>
            <person name="McCowan C."/>
            <person name="Murphy C."/>
            <person name="Pearson M."/>
            <person name="Poon T.W."/>
            <person name="Priest M."/>
            <person name="Roberts A."/>
            <person name="Saif S."/>
            <person name="Shea T."/>
            <person name="Sisk P."/>
            <person name="Sykes S."/>
            <person name="Wortman J."/>
            <person name="Nusbaum C."/>
            <person name="Birren B."/>
        </authorList>
    </citation>
    <scope>NUCLEOTIDE SEQUENCE [LARGE SCALE GENOMIC DNA]</scope>
    <source>
        <strain evidence="4 5">DSM 19448</strain>
    </source>
</reference>
<dbReference type="InterPro" id="IPR011006">
    <property type="entry name" value="CheY-like_superfamily"/>
</dbReference>
<dbReference type="RefSeq" id="WP_007653607.1">
    <property type="nucleotide sequence ID" value="NZ_KQ033914.1"/>
</dbReference>
<dbReference type="PATRIC" id="fig|927665.4.peg.5025"/>
<organism evidence="4 5">
    <name type="scientific">Parabacteroides goldsteinii DSM 19448 = WAL 12034</name>
    <dbReference type="NCBI Taxonomy" id="927665"/>
    <lineage>
        <taxon>Bacteria</taxon>
        <taxon>Pseudomonadati</taxon>
        <taxon>Bacteroidota</taxon>
        <taxon>Bacteroidia</taxon>
        <taxon>Bacteroidales</taxon>
        <taxon>Tannerellaceae</taxon>
        <taxon>Parabacteroides</taxon>
    </lineage>
</organism>
<dbReference type="SUPFAM" id="SSF52172">
    <property type="entry name" value="CheY-like"/>
    <property type="match status" value="1"/>
</dbReference>
<feature type="modified residue" description="4-aspartylphosphate" evidence="2">
    <location>
        <position position="55"/>
    </location>
</feature>
<dbReference type="PRINTS" id="PR01590">
    <property type="entry name" value="HTHFIS"/>
</dbReference>
<dbReference type="GO" id="GO:0043565">
    <property type="term" value="F:sequence-specific DNA binding"/>
    <property type="evidence" value="ECO:0007669"/>
    <property type="project" value="InterPro"/>
</dbReference>
<dbReference type="EMBL" id="AQHV01000028">
    <property type="protein sequence ID" value="KKB45615.1"/>
    <property type="molecule type" value="Genomic_DNA"/>
</dbReference>
<dbReference type="PANTHER" id="PTHR44591:SF19">
    <property type="entry name" value="TWO-COMPONENT RESPONSE REGULATOR-RELATED"/>
    <property type="match status" value="1"/>
</dbReference>
<accession>A0A0F5IJW7</accession>
<dbReference type="Gene3D" id="3.40.50.2300">
    <property type="match status" value="1"/>
</dbReference>
<evidence type="ECO:0000259" key="3">
    <source>
        <dbReference type="PROSITE" id="PS50110"/>
    </source>
</evidence>
<dbReference type="GO" id="GO:0000160">
    <property type="term" value="P:phosphorelay signal transduction system"/>
    <property type="evidence" value="ECO:0007669"/>
    <property type="project" value="InterPro"/>
</dbReference>
<gene>
    <name evidence="4" type="ORF">HMPREF1535_04899</name>
</gene>
<dbReference type="PROSITE" id="PS50110">
    <property type="entry name" value="RESPONSE_REGULATORY"/>
    <property type="match status" value="1"/>
</dbReference>
<name>A0A0F5IJW7_9BACT</name>
<proteinExistence type="predicted"/>
<evidence type="ECO:0000313" key="5">
    <source>
        <dbReference type="Proteomes" id="UP000033047"/>
    </source>
</evidence>
<dbReference type="CDD" id="cd00156">
    <property type="entry name" value="REC"/>
    <property type="match status" value="1"/>
</dbReference>
<dbReference type="InterPro" id="IPR001789">
    <property type="entry name" value="Sig_transdc_resp-reg_receiver"/>
</dbReference>
<dbReference type="AlphaFoldDB" id="A0A0F5IJW7"/>
<dbReference type="InterPro" id="IPR050595">
    <property type="entry name" value="Bact_response_regulator"/>
</dbReference>
<sequence length="174" mass="19203">MANYRTILVVDDNPAILTAVRICLAGEFDKVLTLVSPDTLLTVLAQEEVDVILLDMNFTQGGNSGQDGLLWLRAIHKKHPAIPVVLVTAYADIKLAVRGLKMGAADFVTKPWDNQELIRVLKDAIDAGRKVVSLEQVEAEHVHKVVERCHGNISRAAELLGITRQTLYAKMKKL</sequence>
<dbReference type="HOGENOM" id="CLU_000445_69_6_10"/>
<feature type="domain" description="Response regulatory" evidence="3">
    <location>
        <begin position="6"/>
        <end position="125"/>
    </location>
</feature>
<dbReference type="SMART" id="SM00448">
    <property type="entry name" value="REC"/>
    <property type="match status" value="1"/>
</dbReference>
<evidence type="ECO:0000313" key="4">
    <source>
        <dbReference type="EMBL" id="KKB45615.1"/>
    </source>
</evidence>
<protein>
    <recommendedName>
        <fullName evidence="3">Response regulatory domain-containing protein</fullName>
    </recommendedName>
</protein>
<evidence type="ECO:0000256" key="2">
    <source>
        <dbReference type="PROSITE-ProRule" id="PRU00169"/>
    </source>
</evidence>
<dbReference type="PANTHER" id="PTHR44591">
    <property type="entry name" value="STRESS RESPONSE REGULATOR PROTEIN 1"/>
    <property type="match status" value="1"/>
</dbReference>
<dbReference type="STRING" id="927665.HMPREF1535_04899"/>
<dbReference type="Pfam" id="PF00072">
    <property type="entry name" value="Response_reg"/>
    <property type="match status" value="1"/>
</dbReference>